<feature type="domain" description="Pyridoxamine 5'-phosphate oxidase N-terminal" evidence="2">
    <location>
        <begin position="36"/>
        <end position="128"/>
    </location>
</feature>
<gene>
    <name evidence="3" type="ORF">JOE57_001159</name>
</gene>
<dbReference type="InterPro" id="IPR052019">
    <property type="entry name" value="F420H2_bilvrd_red/Heme_oxyg"/>
</dbReference>
<evidence type="ECO:0000313" key="4">
    <source>
        <dbReference type="Proteomes" id="UP000704762"/>
    </source>
</evidence>
<dbReference type="InterPro" id="IPR011576">
    <property type="entry name" value="Pyridox_Oxase_N"/>
</dbReference>
<accession>A0ABS2RGW2</accession>
<evidence type="ECO:0000259" key="2">
    <source>
        <dbReference type="Pfam" id="PF01243"/>
    </source>
</evidence>
<dbReference type="EMBL" id="JAFBCF010000001">
    <property type="protein sequence ID" value="MBM7798238.1"/>
    <property type="molecule type" value="Genomic_DNA"/>
</dbReference>
<name>A0ABS2RGW2_9ACTN</name>
<dbReference type="InterPro" id="IPR012349">
    <property type="entry name" value="Split_barrel_FMN-bd"/>
</dbReference>
<reference evidence="3 4" key="1">
    <citation type="submission" date="2021-01" db="EMBL/GenBank/DDBJ databases">
        <title>Sequencing the genomes of 1000 actinobacteria strains.</title>
        <authorList>
            <person name="Klenk H.-P."/>
        </authorList>
    </citation>
    <scope>NUCLEOTIDE SEQUENCE [LARGE SCALE GENOMIC DNA]</scope>
    <source>
        <strain evidence="3 4">DSM 18662</strain>
    </source>
</reference>
<sequence>MSKGVKRLSIRLAIGNDRPGGRGTNAQEYLSGRVGSLLNAPLLATLATNYPDGTTLLSPVWFEWSDGGFTIVWDDDPKARAIKRDPRVTVVVADPQLPCAGIEVRGEATIVPTDPDLAVHRRMAVRYIGPQRGNAYIDGYDPATQLTLRIVPGRLRTWDFDDEAPFSPTAAEFQ</sequence>
<keyword evidence="1" id="KW-0560">Oxidoreductase</keyword>
<evidence type="ECO:0000256" key="1">
    <source>
        <dbReference type="ARBA" id="ARBA00023002"/>
    </source>
</evidence>
<dbReference type="PANTHER" id="PTHR35176">
    <property type="entry name" value="HEME OXYGENASE HI_0854-RELATED"/>
    <property type="match status" value="1"/>
</dbReference>
<dbReference type="RefSeq" id="WP_204916811.1">
    <property type="nucleotide sequence ID" value="NZ_BAAAQP010000011.1"/>
</dbReference>
<comment type="caution">
    <text evidence="3">The sequence shown here is derived from an EMBL/GenBank/DDBJ whole genome shotgun (WGS) entry which is preliminary data.</text>
</comment>
<dbReference type="Gene3D" id="2.30.110.10">
    <property type="entry name" value="Electron Transport, Fmn-binding Protein, Chain A"/>
    <property type="match status" value="1"/>
</dbReference>
<keyword evidence="4" id="KW-1185">Reference proteome</keyword>
<proteinExistence type="predicted"/>
<dbReference type="SUPFAM" id="SSF50475">
    <property type="entry name" value="FMN-binding split barrel"/>
    <property type="match status" value="1"/>
</dbReference>
<protein>
    <submittedName>
        <fullName evidence="3">PPOX class probable F420-dependent enzyme</fullName>
    </submittedName>
</protein>
<dbReference type="Proteomes" id="UP000704762">
    <property type="component" value="Unassembled WGS sequence"/>
</dbReference>
<organism evidence="3 4">
    <name type="scientific">Microlunatus panaciterrae</name>
    <dbReference type="NCBI Taxonomy" id="400768"/>
    <lineage>
        <taxon>Bacteria</taxon>
        <taxon>Bacillati</taxon>
        <taxon>Actinomycetota</taxon>
        <taxon>Actinomycetes</taxon>
        <taxon>Propionibacteriales</taxon>
        <taxon>Propionibacteriaceae</taxon>
        <taxon>Microlunatus</taxon>
    </lineage>
</organism>
<evidence type="ECO:0000313" key="3">
    <source>
        <dbReference type="EMBL" id="MBM7798238.1"/>
    </source>
</evidence>
<dbReference type="PANTHER" id="PTHR35176:SF6">
    <property type="entry name" value="HEME OXYGENASE HI_0854-RELATED"/>
    <property type="match status" value="1"/>
</dbReference>
<dbReference type="Pfam" id="PF01243">
    <property type="entry name" value="PNPOx_N"/>
    <property type="match status" value="1"/>
</dbReference>